<evidence type="ECO:0000256" key="5">
    <source>
        <dbReference type="ARBA" id="ARBA00022825"/>
    </source>
</evidence>
<evidence type="ECO:0000256" key="6">
    <source>
        <dbReference type="ARBA" id="ARBA00023136"/>
    </source>
</evidence>
<feature type="active site" description="Proton donor/acceptor" evidence="7">
    <location>
        <position position="195"/>
    </location>
</feature>
<comment type="subcellular location">
    <subcellularLocation>
        <location evidence="1">Membrane</location>
    </subcellularLocation>
</comment>
<evidence type="ECO:0000256" key="7">
    <source>
        <dbReference type="PIRSR" id="PIRSR001217-1"/>
    </source>
</evidence>
<dbReference type="InterPro" id="IPR002142">
    <property type="entry name" value="Peptidase_S49"/>
</dbReference>
<dbReference type="Proteomes" id="UP000260823">
    <property type="component" value="Unassembled WGS sequence"/>
</dbReference>
<feature type="domain" description="Peptidase S49" evidence="9">
    <location>
        <begin position="379"/>
        <end position="530"/>
    </location>
</feature>
<comment type="caution">
    <text evidence="10">The sequence shown here is derived from an EMBL/GenBank/DDBJ whole genome shotgun (WGS) entry which is preliminary data.</text>
</comment>
<evidence type="ECO:0000256" key="1">
    <source>
        <dbReference type="ARBA" id="ARBA00004370"/>
    </source>
</evidence>
<dbReference type="Pfam" id="PF01343">
    <property type="entry name" value="Peptidase_S49"/>
    <property type="match status" value="2"/>
</dbReference>
<dbReference type="SUPFAM" id="SSF52096">
    <property type="entry name" value="ClpP/crotonase"/>
    <property type="match status" value="2"/>
</dbReference>
<dbReference type="PIRSF" id="PIRSF001217">
    <property type="entry name" value="Protease_4_SppA"/>
    <property type="match status" value="1"/>
</dbReference>
<dbReference type="GO" id="GO:0008236">
    <property type="term" value="F:serine-type peptidase activity"/>
    <property type="evidence" value="ECO:0007669"/>
    <property type="project" value="UniProtKB-KW"/>
</dbReference>
<evidence type="ECO:0000313" key="11">
    <source>
        <dbReference type="Proteomes" id="UP000260823"/>
    </source>
</evidence>
<dbReference type="OrthoDB" id="9764363at2"/>
<sequence>MKQFFKYVLATITGIVISTIILAVLFVVIIGGIIASAGSDKAPEVASNSILHIKLDRAIAERTPNNPFSGLGFLGFDSDKTPGLNDILASIKKAKSDDDIKGIFLDESYMLSGQATTEEIRNALIDFKRSGKFVIAYSEIYTQGFYYLASVADKVYVNPNGIFEFRGFSSEVTFLKGALDKLGIEAQIIKVGTYKSAVEPFFLTKMSDANRLQVTSYLGSMYDHFLSGISKYRHIGKDSLFNYANNGVIQEPADALKYKLVDGLKYKDEILSDLKERTDTKQKDNLKSIEIGEYAKTAPKRDDDDDKKSSSGDKIAVVYASGEINGGDGDDNTIGSENLSKAIRKARTDDKVKAVVLRVNSPGGSSLASDVIWREVMLTKKVKPVIVSMGDVAASGGYYIACAADSIIAEPNTITGSIGIFAVLPNMQKFFNDKLGVTFDGVKTGKYADLGDVSRPLSPEERALLQKSVNHGYDTFTKAVANGRHKTQEYINSIGQGRVWTGEQALKIGLVDRLGNISDAVNAAAKKAGISDYKLVNYPEQKSIFKQFGDGFSTHVKVHFVKAELGENYKYYEQIKGVTQMMRTPQARLPYNVVIK</sequence>
<feature type="domain" description="Peptidase S49" evidence="9">
    <location>
        <begin position="127"/>
        <end position="278"/>
    </location>
</feature>
<dbReference type="InterPro" id="IPR004635">
    <property type="entry name" value="Pept_S49_SppA"/>
</dbReference>
<feature type="transmembrane region" description="Helical" evidence="8">
    <location>
        <begin position="7"/>
        <end position="34"/>
    </location>
</feature>
<evidence type="ECO:0000256" key="2">
    <source>
        <dbReference type="ARBA" id="ARBA00008683"/>
    </source>
</evidence>
<evidence type="ECO:0000259" key="9">
    <source>
        <dbReference type="Pfam" id="PF01343"/>
    </source>
</evidence>
<keyword evidence="8" id="KW-1133">Transmembrane helix</keyword>
<keyword evidence="5" id="KW-0720">Serine protease</keyword>
<accession>A0A3E2NWZ9</accession>
<dbReference type="Gene3D" id="6.20.330.10">
    <property type="match status" value="1"/>
</dbReference>
<reference evidence="10 11" key="1">
    <citation type="submission" date="2018-08" db="EMBL/GenBank/DDBJ databases">
        <title>Mucilaginibacter terrae sp. nov., isolated from manganese diggings.</title>
        <authorList>
            <person name="Huang Y."/>
            <person name="Zhou Z."/>
        </authorList>
    </citation>
    <scope>NUCLEOTIDE SEQUENCE [LARGE SCALE GENOMIC DNA]</scope>
    <source>
        <strain evidence="10 11">ZH6</strain>
    </source>
</reference>
<dbReference type="Gene3D" id="3.90.226.10">
    <property type="entry name" value="2-enoyl-CoA Hydratase, Chain A, domain 1"/>
    <property type="match status" value="3"/>
</dbReference>
<evidence type="ECO:0000256" key="3">
    <source>
        <dbReference type="ARBA" id="ARBA00022670"/>
    </source>
</evidence>
<dbReference type="InterPro" id="IPR029045">
    <property type="entry name" value="ClpP/crotonase-like_dom_sf"/>
</dbReference>
<dbReference type="AlphaFoldDB" id="A0A3E2NWZ9"/>
<dbReference type="NCBIfam" id="TIGR00706">
    <property type="entry name" value="SppA_dom"/>
    <property type="match status" value="1"/>
</dbReference>
<evidence type="ECO:0000313" key="10">
    <source>
        <dbReference type="EMBL" id="RFZ85538.1"/>
    </source>
</evidence>
<gene>
    <name evidence="10" type="primary">sppA</name>
    <name evidence="10" type="ORF">DYU05_08055</name>
</gene>
<dbReference type="InterPro" id="IPR047217">
    <property type="entry name" value="S49_SppA_67K_type_N"/>
</dbReference>
<protein>
    <submittedName>
        <fullName evidence="10">Signal peptide peptidase SppA</fullName>
    </submittedName>
</protein>
<evidence type="ECO:0000256" key="8">
    <source>
        <dbReference type="SAM" id="Phobius"/>
    </source>
</evidence>
<dbReference type="PANTHER" id="PTHR33209">
    <property type="entry name" value="PROTEASE 4"/>
    <property type="match status" value="1"/>
</dbReference>
<dbReference type="RefSeq" id="WP_117382436.1">
    <property type="nucleotide sequence ID" value="NZ_QWDE01000001.1"/>
</dbReference>
<feature type="active site" description="Nucleophile" evidence="7">
    <location>
        <position position="395"/>
    </location>
</feature>
<keyword evidence="4" id="KW-0378">Hydrolase</keyword>
<name>A0A3E2NWZ9_9SPHI</name>
<evidence type="ECO:0000256" key="4">
    <source>
        <dbReference type="ARBA" id="ARBA00022801"/>
    </source>
</evidence>
<dbReference type="PANTHER" id="PTHR33209:SF1">
    <property type="entry name" value="PEPTIDASE S49 DOMAIN-CONTAINING PROTEIN"/>
    <property type="match status" value="1"/>
</dbReference>
<dbReference type="EMBL" id="QWDE01000001">
    <property type="protein sequence ID" value="RFZ85538.1"/>
    <property type="molecule type" value="Genomic_DNA"/>
</dbReference>
<dbReference type="CDD" id="cd07023">
    <property type="entry name" value="S49_Sppa_N_C"/>
    <property type="match status" value="1"/>
</dbReference>
<keyword evidence="3" id="KW-0645">Protease</keyword>
<dbReference type="CDD" id="cd07018">
    <property type="entry name" value="S49_SppA_67K_type"/>
    <property type="match status" value="1"/>
</dbReference>
<dbReference type="InterPro" id="IPR047272">
    <property type="entry name" value="S49_SppA_C"/>
</dbReference>
<keyword evidence="8" id="KW-0812">Transmembrane</keyword>
<dbReference type="GO" id="GO:0006465">
    <property type="term" value="P:signal peptide processing"/>
    <property type="evidence" value="ECO:0007669"/>
    <property type="project" value="InterPro"/>
</dbReference>
<keyword evidence="6 8" id="KW-0472">Membrane</keyword>
<keyword evidence="11" id="KW-1185">Reference proteome</keyword>
<dbReference type="GO" id="GO:0016020">
    <property type="term" value="C:membrane"/>
    <property type="evidence" value="ECO:0007669"/>
    <property type="project" value="UniProtKB-SubCell"/>
</dbReference>
<organism evidence="10 11">
    <name type="scientific">Mucilaginibacter terrenus</name>
    <dbReference type="NCBI Taxonomy" id="2482727"/>
    <lineage>
        <taxon>Bacteria</taxon>
        <taxon>Pseudomonadati</taxon>
        <taxon>Bacteroidota</taxon>
        <taxon>Sphingobacteriia</taxon>
        <taxon>Sphingobacteriales</taxon>
        <taxon>Sphingobacteriaceae</taxon>
        <taxon>Mucilaginibacter</taxon>
    </lineage>
</organism>
<proteinExistence type="inferred from homology"/>
<dbReference type="NCBIfam" id="TIGR00705">
    <property type="entry name" value="SppA_67K"/>
    <property type="match status" value="1"/>
</dbReference>
<dbReference type="InterPro" id="IPR004634">
    <property type="entry name" value="Pept_S49_pIV"/>
</dbReference>
<comment type="similarity">
    <text evidence="2">Belongs to the peptidase S49 family.</text>
</comment>